<feature type="domain" description="PAS" evidence="7">
    <location>
        <begin position="161"/>
        <end position="236"/>
    </location>
</feature>
<evidence type="ECO:0000259" key="5">
    <source>
        <dbReference type="PROSITE" id="PS50109"/>
    </source>
</evidence>
<dbReference type="PRINTS" id="PR00344">
    <property type="entry name" value="BCTRLSENSOR"/>
</dbReference>
<evidence type="ECO:0000256" key="1">
    <source>
        <dbReference type="ARBA" id="ARBA00000085"/>
    </source>
</evidence>
<dbReference type="SMART" id="SM00086">
    <property type="entry name" value="PAC"/>
    <property type="match status" value="2"/>
</dbReference>
<dbReference type="PANTHER" id="PTHR43065:SF42">
    <property type="entry name" value="TWO-COMPONENT SENSOR PPRA"/>
    <property type="match status" value="1"/>
</dbReference>
<evidence type="ECO:0000256" key="3">
    <source>
        <dbReference type="ARBA" id="ARBA00022553"/>
    </source>
</evidence>
<protein>
    <recommendedName>
        <fullName evidence="2">histidine kinase</fullName>
        <ecNumber evidence="2">2.7.13.3</ecNumber>
    </recommendedName>
</protein>
<dbReference type="EMBL" id="JBHTLN010000002">
    <property type="protein sequence ID" value="MFD1123375.1"/>
    <property type="molecule type" value="Genomic_DNA"/>
</dbReference>
<feature type="domain" description="PAC" evidence="8">
    <location>
        <begin position="239"/>
        <end position="291"/>
    </location>
</feature>
<dbReference type="SMART" id="SM00448">
    <property type="entry name" value="REC"/>
    <property type="match status" value="1"/>
</dbReference>
<dbReference type="Gene3D" id="3.40.50.2300">
    <property type="match status" value="1"/>
</dbReference>
<dbReference type="SMART" id="SM00091">
    <property type="entry name" value="PAS"/>
    <property type="match status" value="2"/>
</dbReference>
<dbReference type="InterPro" id="IPR003661">
    <property type="entry name" value="HisK_dim/P_dom"/>
</dbReference>
<evidence type="ECO:0000256" key="2">
    <source>
        <dbReference type="ARBA" id="ARBA00012438"/>
    </source>
</evidence>
<evidence type="ECO:0000259" key="7">
    <source>
        <dbReference type="PROSITE" id="PS50112"/>
    </source>
</evidence>
<evidence type="ECO:0000259" key="8">
    <source>
        <dbReference type="PROSITE" id="PS50113"/>
    </source>
</evidence>
<dbReference type="NCBIfam" id="TIGR00229">
    <property type="entry name" value="sensory_box"/>
    <property type="match status" value="2"/>
</dbReference>
<dbReference type="Gene3D" id="3.30.450.20">
    <property type="entry name" value="PAS domain"/>
    <property type="match status" value="2"/>
</dbReference>
<dbReference type="Proteomes" id="UP001597206">
    <property type="component" value="Unassembled WGS sequence"/>
</dbReference>
<dbReference type="InterPro" id="IPR005467">
    <property type="entry name" value="His_kinase_dom"/>
</dbReference>
<proteinExistence type="predicted"/>
<evidence type="ECO:0000259" key="6">
    <source>
        <dbReference type="PROSITE" id="PS50110"/>
    </source>
</evidence>
<sequence length="820" mass="90989">MKSNSSVGKCTVLILASLGRDAEYCQTLLSNSEIDAQVVHSAHELALSFSDETGAVLLTSESIARIDLTLLIDALNAQPSWSDIPFIYLAPAKLVSSHTNSIAVRSLLPERISNVMVLERPLSRESLISAVKWALSARVRQYVIRDQLEALNQSAEQLRVSNERIDLALSSGTVLGTWVWDVQNDILTGDERLAKTFGTNAHALKNGVAVDTFVQLIHPEDKDYLNQVIAETVKTGGAYRAEYRVKNEDGSWRWIEANGNCELDSQGLAIRFPGVLIDIDERKKAEESLKQSESELRLVTDSLPVLIAFIDLEHRIRFVNNACESWFYRRANELIGHQIDSFLVERTAKTSLKHIVNALGGTDIRSELAWPHADGKRRDAEVRFLPRFSKNASVDGFHLFVMDITDQKLGEEIAHRSQIILEERIAERTLALQTAMDERFKIEEAFRQSQKMESVGQLTGGIAHDFNNLLQGITGSLNVIKKSIELGKAIEVERYIDNALNASFRAAALTHRLLAFSRRQPLDPKPVQVNPLIKTMEDLLLRTLGENILFELDLDKNLWETLCDINQLENAILNLAINARDAMPDGGQLKIKTENVIEKKFASSDEAEFIRISVSDTGTGMPPDVIERAFDPFFTTKPQGQGTGLGLSMIYGFTRQSEGFSKIESAVGDGTTLHIYLPRYEPRYSSLPVVENKTTSDSVKADGQVILVVEDDEIIRGLVVDALQDIGFKTLQANDGPSGLDILKSKTPINLLLTDIGLPGLNGRQIADAALVERTDLKVLFMTGYAETAVASSGFLREGMAMITKPFEMDSLIMKVNELI</sequence>
<dbReference type="Pfam" id="PF08448">
    <property type="entry name" value="PAS_4"/>
    <property type="match status" value="1"/>
</dbReference>
<keyword evidence="10" id="KW-1185">Reference proteome</keyword>
<dbReference type="InterPro" id="IPR035965">
    <property type="entry name" value="PAS-like_dom_sf"/>
</dbReference>
<dbReference type="PANTHER" id="PTHR43065">
    <property type="entry name" value="SENSOR HISTIDINE KINASE"/>
    <property type="match status" value="1"/>
</dbReference>
<dbReference type="SUPFAM" id="SSF55785">
    <property type="entry name" value="PYP-like sensor domain (PAS domain)"/>
    <property type="match status" value="2"/>
</dbReference>
<reference evidence="10" key="1">
    <citation type="journal article" date="2019" name="Int. J. Syst. Evol. Microbiol.">
        <title>The Global Catalogue of Microorganisms (GCM) 10K type strain sequencing project: providing services to taxonomists for standard genome sequencing and annotation.</title>
        <authorList>
            <consortium name="The Broad Institute Genomics Platform"/>
            <consortium name="The Broad Institute Genome Sequencing Center for Infectious Disease"/>
            <person name="Wu L."/>
            <person name="Ma J."/>
        </authorList>
    </citation>
    <scope>NUCLEOTIDE SEQUENCE [LARGE SCALE GENOMIC DNA]</scope>
    <source>
        <strain evidence="10">CCUG 58411</strain>
    </source>
</reference>
<gene>
    <name evidence="9" type="ORF">ACFQ2T_12715</name>
</gene>
<dbReference type="SUPFAM" id="SSF55874">
    <property type="entry name" value="ATPase domain of HSP90 chaperone/DNA topoisomerase II/histidine kinase"/>
    <property type="match status" value="1"/>
</dbReference>
<dbReference type="EC" id="2.7.13.3" evidence="2"/>
<dbReference type="InterPro" id="IPR001789">
    <property type="entry name" value="Sig_transdc_resp-reg_receiver"/>
</dbReference>
<dbReference type="PROSITE" id="PS50112">
    <property type="entry name" value="PAS"/>
    <property type="match status" value="1"/>
</dbReference>
<accession>A0ABW3PMD1</accession>
<comment type="caution">
    <text evidence="9">The sequence shown here is derived from an EMBL/GenBank/DDBJ whole genome shotgun (WGS) entry which is preliminary data.</text>
</comment>
<dbReference type="InterPro" id="IPR013656">
    <property type="entry name" value="PAS_4"/>
</dbReference>
<dbReference type="Gene3D" id="1.10.287.130">
    <property type="match status" value="1"/>
</dbReference>
<dbReference type="InterPro" id="IPR004358">
    <property type="entry name" value="Sig_transdc_His_kin-like_C"/>
</dbReference>
<dbReference type="Pfam" id="PF08447">
    <property type="entry name" value="PAS_3"/>
    <property type="match status" value="1"/>
</dbReference>
<dbReference type="SUPFAM" id="SSF47384">
    <property type="entry name" value="Homodimeric domain of signal transducing histidine kinase"/>
    <property type="match status" value="1"/>
</dbReference>
<dbReference type="InterPro" id="IPR000700">
    <property type="entry name" value="PAS-assoc_C"/>
</dbReference>
<dbReference type="Pfam" id="PF02518">
    <property type="entry name" value="HATPase_c"/>
    <property type="match status" value="1"/>
</dbReference>
<evidence type="ECO:0000313" key="10">
    <source>
        <dbReference type="Proteomes" id="UP001597206"/>
    </source>
</evidence>
<dbReference type="CDD" id="cd00130">
    <property type="entry name" value="PAS"/>
    <property type="match status" value="2"/>
</dbReference>
<dbReference type="InterPro" id="IPR003594">
    <property type="entry name" value="HATPase_dom"/>
</dbReference>
<dbReference type="SMART" id="SM00387">
    <property type="entry name" value="HATPase_c"/>
    <property type="match status" value="1"/>
</dbReference>
<dbReference type="SUPFAM" id="SSF52172">
    <property type="entry name" value="CheY-like"/>
    <property type="match status" value="1"/>
</dbReference>
<dbReference type="InterPro" id="IPR036097">
    <property type="entry name" value="HisK_dim/P_sf"/>
</dbReference>
<evidence type="ECO:0000256" key="4">
    <source>
        <dbReference type="PROSITE-ProRule" id="PRU00169"/>
    </source>
</evidence>
<keyword evidence="3 4" id="KW-0597">Phosphoprotein</keyword>
<feature type="domain" description="Histidine kinase" evidence="5">
    <location>
        <begin position="461"/>
        <end position="681"/>
    </location>
</feature>
<dbReference type="SMART" id="SM00388">
    <property type="entry name" value="HisKA"/>
    <property type="match status" value="1"/>
</dbReference>
<dbReference type="PROSITE" id="PS50110">
    <property type="entry name" value="RESPONSE_REGULATORY"/>
    <property type="match status" value="1"/>
</dbReference>
<dbReference type="InterPro" id="IPR000014">
    <property type="entry name" value="PAS"/>
</dbReference>
<dbReference type="PROSITE" id="PS50109">
    <property type="entry name" value="HIS_KIN"/>
    <property type="match status" value="1"/>
</dbReference>
<feature type="domain" description="Response regulatory" evidence="6">
    <location>
        <begin position="705"/>
        <end position="820"/>
    </location>
</feature>
<feature type="modified residue" description="4-aspartylphosphate" evidence="4">
    <location>
        <position position="755"/>
    </location>
</feature>
<dbReference type="Gene3D" id="3.30.565.10">
    <property type="entry name" value="Histidine kinase-like ATPase, C-terminal domain"/>
    <property type="match status" value="1"/>
</dbReference>
<dbReference type="Pfam" id="PF00072">
    <property type="entry name" value="Response_reg"/>
    <property type="match status" value="1"/>
</dbReference>
<dbReference type="InterPro" id="IPR036890">
    <property type="entry name" value="HATPase_C_sf"/>
</dbReference>
<dbReference type="InterPro" id="IPR013655">
    <property type="entry name" value="PAS_fold_3"/>
</dbReference>
<organism evidence="9 10">
    <name type="scientific">Methylophilus flavus</name>
    <dbReference type="NCBI Taxonomy" id="640084"/>
    <lineage>
        <taxon>Bacteria</taxon>
        <taxon>Pseudomonadati</taxon>
        <taxon>Pseudomonadota</taxon>
        <taxon>Betaproteobacteria</taxon>
        <taxon>Nitrosomonadales</taxon>
        <taxon>Methylophilaceae</taxon>
        <taxon>Methylophilus</taxon>
    </lineage>
</organism>
<dbReference type="InterPro" id="IPR011006">
    <property type="entry name" value="CheY-like_superfamily"/>
</dbReference>
<comment type="catalytic activity">
    <reaction evidence="1">
        <text>ATP + protein L-histidine = ADP + protein N-phospho-L-histidine.</text>
        <dbReference type="EC" id="2.7.13.3"/>
    </reaction>
</comment>
<evidence type="ECO:0000313" key="9">
    <source>
        <dbReference type="EMBL" id="MFD1123375.1"/>
    </source>
</evidence>
<dbReference type="InterPro" id="IPR001610">
    <property type="entry name" value="PAC"/>
</dbReference>
<dbReference type="PROSITE" id="PS50113">
    <property type="entry name" value="PAC"/>
    <property type="match status" value="1"/>
</dbReference>
<dbReference type="RefSeq" id="WP_379034986.1">
    <property type="nucleotide sequence ID" value="NZ_JBHTLN010000002.1"/>
</dbReference>
<name>A0ABW3PMD1_9PROT</name>